<gene>
    <name evidence="1" type="ORF">LCGC14_0489780</name>
</gene>
<protein>
    <recommendedName>
        <fullName evidence="2">LamG-like jellyroll fold domain-containing protein</fullName>
    </recommendedName>
</protein>
<name>A0A0F9VFR1_9ZZZZ</name>
<organism evidence="1">
    <name type="scientific">marine sediment metagenome</name>
    <dbReference type="NCBI Taxonomy" id="412755"/>
    <lineage>
        <taxon>unclassified sequences</taxon>
        <taxon>metagenomes</taxon>
        <taxon>ecological metagenomes</taxon>
    </lineage>
</organism>
<evidence type="ECO:0000313" key="1">
    <source>
        <dbReference type="EMBL" id="KKN64648.1"/>
    </source>
</evidence>
<dbReference type="InterPro" id="IPR013320">
    <property type="entry name" value="ConA-like_dom_sf"/>
</dbReference>
<proteinExistence type="predicted"/>
<dbReference type="Gene3D" id="2.60.120.200">
    <property type="match status" value="2"/>
</dbReference>
<comment type="caution">
    <text evidence="1">The sequence shown here is derived from an EMBL/GenBank/DDBJ whole genome shotgun (WGS) entry which is preliminary data.</text>
</comment>
<accession>A0A0F9VFR1</accession>
<dbReference type="EMBL" id="LAZR01000548">
    <property type="protein sequence ID" value="KKN64648.1"/>
    <property type="molecule type" value="Genomic_DNA"/>
</dbReference>
<dbReference type="SUPFAM" id="SSF49899">
    <property type="entry name" value="Concanavalin A-like lectins/glucanases"/>
    <property type="match status" value="2"/>
</dbReference>
<dbReference type="Pfam" id="PF13385">
    <property type="entry name" value="Laminin_G_3"/>
    <property type="match status" value="2"/>
</dbReference>
<evidence type="ECO:0008006" key="2">
    <source>
        <dbReference type="Google" id="ProtNLM"/>
    </source>
</evidence>
<reference evidence="1" key="1">
    <citation type="journal article" date="2015" name="Nature">
        <title>Complex archaea that bridge the gap between prokaryotes and eukaryotes.</title>
        <authorList>
            <person name="Spang A."/>
            <person name="Saw J.H."/>
            <person name="Jorgensen S.L."/>
            <person name="Zaremba-Niedzwiedzka K."/>
            <person name="Martijn J."/>
            <person name="Lind A.E."/>
            <person name="van Eijk R."/>
            <person name="Schleper C."/>
            <person name="Guy L."/>
            <person name="Ettema T.J."/>
        </authorList>
    </citation>
    <scope>NUCLEOTIDE SEQUENCE</scope>
</reference>
<dbReference type="AlphaFoldDB" id="A0A0F9VFR1"/>
<sequence>MAHRHQIIIIPNVIDMKALDFDGTEQLLNSSDNPLGIANEWSIQINANPGSDSNDIYLLRIQPITGFGNQIAIHLRGDQANDPISVRILRANGNSLKDYEWDSTYTVGTKVSYIVTWDGTDLLLYIDGVLTAADTLISDFSSAMTATDRRVSVGSALGGVPWVGLIHSTSVWNVVLTQAEITTLQNSDSPENIDNRFNSGDYFSSANLQHYWRHGLDAADIGKDSGKASTLIDIGDNATGITADDIVEYTSGVEDTKALDFTTGEHLRNTTEQAIGIANTWSIQANYEPSNVAFEFSVMGIGTNNTNKDMIRFDLIGNVANDPLRIILTENDTTVIKQYDWESVHTLGVKISVIATWDGTNLVVYIDGVETAATTKTTDNAGSQLATVRSVAVGGRTVGSFSFSGDIHSVSVWDSVLTQAEVTSLQNSSSPQSIDNRFDFGSYASSSNLQHYWRCGFDATDIGRDYGNASTLIDIGDNAENITADDIVTY</sequence>